<protein>
    <submittedName>
        <fullName evidence="1">Uncharacterized protein</fullName>
    </submittedName>
</protein>
<gene>
    <name evidence="1" type="ORF">AFUS01_LOCUS19585</name>
</gene>
<sequence>MGRKKKFGSYIEIEGKCVKNEGVLGALSPDEILVLSVCARVDLVKWEKMRLPRFMTRSFVSKPSSNISKDIALFIPGNSTVVVFRDGGGSPTPSEYWISKVTGPNHCSTFNIGGRGQVGRRCVNR</sequence>
<comment type="caution">
    <text evidence="1">The sequence shown here is derived from an EMBL/GenBank/DDBJ whole genome shotgun (WGS) entry which is preliminary data.</text>
</comment>
<dbReference type="AlphaFoldDB" id="A0A8J2K894"/>
<evidence type="ECO:0000313" key="1">
    <source>
        <dbReference type="EMBL" id="CAG7730972.1"/>
    </source>
</evidence>
<name>A0A8J2K894_9HEXA</name>
<evidence type="ECO:0000313" key="2">
    <source>
        <dbReference type="Proteomes" id="UP000708208"/>
    </source>
</evidence>
<reference evidence="1" key="1">
    <citation type="submission" date="2021-06" db="EMBL/GenBank/DDBJ databases">
        <authorList>
            <person name="Hodson N. C."/>
            <person name="Mongue J. A."/>
            <person name="Jaron S. K."/>
        </authorList>
    </citation>
    <scope>NUCLEOTIDE SEQUENCE</scope>
</reference>
<dbReference type="Proteomes" id="UP000708208">
    <property type="component" value="Unassembled WGS sequence"/>
</dbReference>
<keyword evidence="2" id="KW-1185">Reference proteome</keyword>
<dbReference type="EMBL" id="CAJVCH010203674">
    <property type="protein sequence ID" value="CAG7730972.1"/>
    <property type="molecule type" value="Genomic_DNA"/>
</dbReference>
<organism evidence="1 2">
    <name type="scientific">Allacma fusca</name>
    <dbReference type="NCBI Taxonomy" id="39272"/>
    <lineage>
        <taxon>Eukaryota</taxon>
        <taxon>Metazoa</taxon>
        <taxon>Ecdysozoa</taxon>
        <taxon>Arthropoda</taxon>
        <taxon>Hexapoda</taxon>
        <taxon>Collembola</taxon>
        <taxon>Symphypleona</taxon>
        <taxon>Sminthuridae</taxon>
        <taxon>Allacma</taxon>
    </lineage>
</organism>
<accession>A0A8J2K894</accession>
<proteinExistence type="predicted"/>